<name>A0A6J1WSC8_GALME</name>
<dbReference type="GO" id="GO:0015031">
    <property type="term" value="P:protein transport"/>
    <property type="evidence" value="ECO:0007669"/>
    <property type="project" value="TreeGrafter"/>
</dbReference>
<dbReference type="InParanoid" id="A0A6J1WSC8"/>
<gene>
    <name evidence="5" type="primary">LOC113515308</name>
</gene>
<feature type="domain" description="Arrestin C-terminal-like" evidence="3">
    <location>
        <begin position="172"/>
        <end position="310"/>
    </location>
</feature>
<sequence>MGIFCEINIAKAGNGEFRAGDVVSGSIKYAVDVNTVFKNITVSLKGVGNLYIRDTQNNKSSDYFNKEEYVDIDSIIEHEEVLLPTGQYETQFSFALPENIPPSFAYRSNEYDYYIKCKISYYIRIKFDRPGMLQLPVRFKKVIAVRTDLIPTLPRDPIIYAKQKKVIKLFAANKIMSVKANIENSVINGGETVRFNYEIFNDINVEITGVEVKLVEVHKFKASGLYDVKRYKNIGAQHRTAGIKGGDTQKADFAITIPFDLRTLQYSNIAFRDYFVKIKVLLPSFRRNFALHIPIEVGDKNGEAGVHSKSPPSYWEVMGECIKDKAFNDNSWSTDEDM</sequence>
<dbReference type="Pfam" id="PF02752">
    <property type="entry name" value="Arrestin_C"/>
    <property type="match status" value="1"/>
</dbReference>
<dbReference type="SMART" id="SM01017">
    <property type="entry name" value="Arrestin_C"/>
    <property type="match status" value="1"/>
</dbReference>
<dbReference type="SUPFAM" id="SSF81296">
    <property type="entry name" value="E set domains"/>
    <property type="match status" value="2"/>
</dbReference>
<evidence type="ECO:0000256" key="2">
    <source>
        <dbReference type="ARBA" id="ARBA00022606"/>
    </source>
</evidence>
<keyword evidence="2" id="KW-0716">Sensory transduction</keyword>
<proteinExistence type="inferred from homology"/>
<dbReference type="Gene3D" id="2.60.40.640">
    <property type="match status" value="2"/>
</dbReference>
<dbReference type="InterPro" id="IPR014756">
    <property type="entry name" value="Ig_E-set"/>
</dbReference>
<dbReference type="Proteomes" id="UP001652740">
    <property type="component" value="Unplaced"/>
</dbReference>
<keyword evidence="4" id="KW-1185">Reference proteome</keyword>
<dbReference type="Pfam" id="PF00339">
    <property type="entry name" value="Arrestin_N"/>
    <property type="match status" value="1"/>
</dbReference>
<evidence type="ECO:0000259" key="3">
    <source>
        <dbReference type="SMART" id="SM01017"/>
    </source>
</evidence>
<organism evidence="4 5">
    <name type="scientific">Galleria mellonella</name>
    <name type="common">Greater wax moth</name>
    <dbReference type="NCBI Taxonomy" id="7137"/>
    <lineage>
        <taxon>Eukaryota</taxon>
        <taxon>Metazoa</taxon>
        <taxon>Ecdysozoa</taxon>
        <taxon>Arthropoda</taxon>
        <taxon>Hexapoda</taxon>
        <taxon>Insecta</taxon>
        <taxon>Pterygota</taxon>
        <taxon>Neoptera</taxon>
        <taxon>Endopterygota</taxon>
        <taxon>Lepidoptera</taxon>
        <taxon>Glossata</taxon>
        <taxon>Ditrysia</taxon>
        <taxon>Pyraloidea</taxon>
        <taxon>Pyralidae</taxon>
        <taxon>Galleriinae</taxon>
        <taxon>Galleria</taxon>
    </lineage>
</organism>
<comment type="similarity">
    <text evidence="1">Belongs to the arrestin family.</text>
</comment>
<reference evidence="5" key="1">
    <citation type="submission" date="2025-08" db="UniProtKB">
        <authorList>
            <consortium name="RefSeq"/>
        </authorList>
    </citation>
    <scope>IDENTIFICATION</scope>
    <source>
        <tissue evidence="5">Whole larvae</tissue>
    </source>
</reference>
<evidence type="ECO:0000313" key="4">
    <source>
        <dbReference type="Proteomes" id="UP001652740"/>
    </source>
</evidence>
<dbReference type="PANTHER" id="PTHR11188:SF17">
    <property type="entry name" value="FI21816P1"/>
    <property type="match status" value="1"/>
</dbReference>
<dbReference type="PANTHER" id="PTHR11188">
    <property type="entry name" value="ARRESTIN DOMAIN CONTAINING PROTEIN"/>
    <property type="match status" value="1"/>
</dbReference>
<dbReference type="RefSeq" id="XP_026755274.2">
    <property type="nucleotide sequence ID" value="XM_026899473.2"/>
</dbReference>
<dbReference type="GO" id="GO:0005737">
    <property type="term" value="C:cytoplasm"/>
    <property type="evidence" value="ECO:0007669"/>
    <property type="project" value="TreeGrafter"/>
</dbReference>
<dbReference type="KEGG" id="gmw:113515308"/>
<accession>A0A6J1WSC8</accession>
<evidence type="ECO:0000313" key="5">
    <source>
        <dbReference type="RefSeq" id="XP_026755274.2"/>
    </source>
</evidence>
<protein>
    <submittedName>
        <fullName evidence="5">Uncharacterized protein LOC113515308</fullName>
    </submittedName>
</protein>
<evidence type="ECO:0000256" key="1">
    <source>
        <dbReference type="ARBA" id="ARBA00005298"/>
    </source>
</evidence>
<dbReference type="InterPro" id="IPR014752">
    <property type="entry name" value="Arrestin-like_C"/>
</dbReference>
<dbReference type="InterPro" id="IPR011021">
    <property type="entry name" value="Arrestin-like_N"/>
</dbReference>
<dbReference type="GeneID" id="113515308"/>
<dbReference type="InterPro" id="IPR011022">
    <property type="entry name" value="Arrestin_C-like"/>
</dbReference>
<dbReference type="InterPro" id="IPR050357">
    <property type="entry name" value="Arrestin_domain-protein"/>
</dbReference>
<dbReference type="AlphaFoldDB" id="A0A6J1WSC8"/>